<evidence type="ECO:0000313" key="2">
    <source>
        <dbReference type="Proteomes" id="UP001610335"/>
    </source>
</evidence>
<keyword evidence="2" id="KW-1185">Reference proteome</keyword>
<evidence type="ECO:0008006" key="3">
    <source>
        <dbReference type="Google" id="ProtNLM"/>
    </source>
</evidence>
<comment type="caution">
    <text evidence="1">The sequence shown here is derived from an EMBL/GenBank/DDBJ whole genome shotgun (WGS) entry which is preliminary data.</text>
</comment>
<feature type="non-terminal residue" evidence="1">
    <location>
        <position position="195"/>
    </location>
</feature>
<proteinExistence type="predicted"/>
<organism evidence="1 2">
    <name type="scientific">Aspergillus cavernicola</name>
    <dbReference type="NCBI Taxonomy" id="176166"/>
    <lineage>
        <taxon>Eukaryota</taxon>
        <taxon>Fungi</taxon>
        <taxon>Dikarya</taxon>
        <taxon>Ascomycota</taxon>
        <taxon>Pezizomycotina</taxon>
        <taxon>Eurotiomycetes</taxon>
        <taxon>Eurotiomycetidae</taxon>
        <taxon>Eurotiales</taxon>
        <taxon>Aspergillaceae</taxon>
        <taxon>Aspergillus</taxon>
        <taxon>Aspergillus subgen. Nidulantes</taxon>
    </lineage>
</organism>
<reference evidence="1 2" key="1">
    <citation type="submission" date="2024-07" db="EMBL/GenBank/DDBJ databases">
        <title>Section-level genome sequencing and comparative genomics of Aspergillus sections Usti and Cavernicolus.</title>
        <authorList>
            <consortium name="Lawrence Berkeley National Laboratory"/>
            <person name="Nybo J.L."/>
            <person name="Vesth T.C."/>
            <person name="Theobald S."/>
            <person name="Frisvad J.C."/>
            <person name="Larsen T.O."/>
            <person name="Kjaerboelling I."/>
            <person name="Rothschild-Mancinelli K."/>
            <person name="Lyhne E.K."/>
            <person name="Kogle M.E."/>
            <person name="Barry K."/>
            <person name="Clum A."/>
            <person name="Na H."/>
            <person name="Ledsgaard L."/>
            <person name="Lin J."/>
            <person name="Lipzen A."/>
            <person name="Kuo A."/>
            <person name="Riley R."/>
            <person name="Mondo S."/>
            <person name="LaButti K."/>
            <person name="Haridas S."/>
            <person name="Pangalinan J."/>
            <person name="Salamov A.A."/>
            <person name="Simmons B.A."/>
            <person name="Magnuson J.K."/>
            <person name="Chen J."/>
            <person name="Drula E."/>
            <person name="Henrissat B."/>
            <person name="Wiebenga A."/>
            <person name="Lubbers R.J."/>
            <person name="Gomes A.C."/>
            <person name="Makela M.R."/>
            <person name="Stajich J."/>
            <person name="Grigoriev I.V."/>
            <person name="Mortensen U.H."/>
            <person name="De vries R.P."/>
            <person name="Baker S.E."/>
            <person name="Andersen M.R."/>
        </authorList>
    </citation>
    <scope>NUCLEOTIDE SEQUENCE [LARGE SCALE GENOMIC DNA]</scope>
    <source>
        <strain evidence="1 2">CBS 600.67</strain>
    </source>
</reference>
<protein>
    <recommendedName>
        <fullName evidence="3">C2H2-type domain-containing protein</fullName>
    </recommendedName>
</protein>
<dbReference type="InterPro" id="IPR022698">
    <property type="entry name" value="OrsD"/>
</dbReference>
<name>A0ABR4H3Z7_9EURO</name>
<evidence type="ECO:0000313" key="1">
    <source>
        <dbReference type="EMBL" id="KAL2810173.1"/>
    </source>
</evidence>
<accession>A0ABR4H3Z7</accession>
<gene>
    <name evidence="1" type="ORF">BDW59DRAFT_168163</name>
</gene>
<sequence length="195" mass="22436">MENQLFENIPSLRVILCCQCQHGVRPAEVEQHLKQKHQFTHQPATLIAEAVHQWEDIEQASKGIQIPRVLNMPLPILPCQTNGLLCQRDPECQYLVCNMDTMRKHWREIHHWSQHTRRGRVGPREKAQGEAELARSFTQVSWQQVFPSGKGSHYIHIQYPNGHQSPSLLAGHTAQVVDHIITTWEQAQAARDQQA</sequence>
<dbReference type="EMBL" id="JBFXLS010000383">
    <property type="protein sequence ID" value="KAL2810173.1"/>
    <property type="molecule type" value="Genomic_DNA"/>
</dbReference>
<dbReference type="Proteomes" id="UP001610335">
    <property type="component" value="Unassembled WGS sequence"/>
</dbReference>
<dbReference type="Pfam" id="PF12013">
    <property type="entry name" value="OrsD"/>
    <property type="match status" value="1"/>
</dbReference>